<dbReference type="SUPFAM" id="SSF53756">
    <property type="entry name" value="UDP-Glycosyltransferase/glycogen phosphorylase"/>
    <property type="match status" value="1"/>
</dbReference>
<proteinExistence type="inferred from homology"/>
<dbReference type="Gene3D" id="3.40.50.2000">
    <property type="entry name" value="Glycogen Phosphorylase B"/>
    <property type="match status" value="1"/>
</dbReference>
<dbReference type="AlphaFoldDB" id="A0AA88AF67"/>
<comment type="caution">
    <text evidence="3">The sequence shown here is derived from an EMBL/GenBank/DDBJ whole genome shotgun (WGS) entry which is preliminary data.</text>
</comment>
<dbReference type="Gramene" id="FCD_00005356-RA">
    <property type="protein sequence ID" value="FCD_00005356-RA:cds"/>
    <property type="gene ID" value="FCD_00005356"/>
</dbReference>
<sequence>MATHPQQKLHFLLIPLMSQGHLIPMVDMARLLAKRQVMVTIVTTPLNAARFDSIVDRDVESGIPIHVLRLQFPHAEVGLPEGCESIDTLPSPSHIKNFMCG</sequence>
<dbReference type="PANTHER" id="PTHR48047:SF182">
    <property type="entry name" value="GLYCOSYLTRANSFERASE"/>
    <property type="match status" value="1"/>
</dbReference>
<protein>
    <submittedName>
        <fullName evidence="3">Uncharacterized protein</fullName>
    </submittedName>
</protein>
<organism evidence="3 4">
    <name type="scientific">Ficus carica</name>
    <name type="common">Common fig</name>
    <dbReference type="NCBI Taxonomy" id="3494"/>
    <lineage>
        <taxon>Eukaryota</taxon>
        <taxon>Viridiplantae</taxon>
        <taxon>Streptophyta</taxon>
        <taxon>Embryophyta</taxon>
        <taxon>Tracheophyta</taxon>
        <taxon>Spermatophyta</taxon>
        <taxon>Magnoliopsida</taxon>
        <taxon>eudicotyledons</taxon>
        <taxon>Gunneridae</taxon>
        <taxon>Pentapetalae</taxon>
        <taxon>rosids</taxon>
        <taxon>fabids</taxon>
        <taxon>Rosales</taxon>
        <taxon>Moraceae</taxon>
        <taxon>Ficeae</taxon>
        <taxon>Ficus</taxon>
    </lineage>
</organism>
<evidence type="ECO:0000313" key="3">
    <source>
        <dbReference type="EMBL" id="GMN39276.1"/>
    </source>
</evidence>
<evidence type="ECO:0000313" key="4">
    <source>
        <dbReference type="Proteomes" id="UP001187192"/>
    </source>
</evidence>
<keyword evidence="2" id="KW-0328">Glycosyltransferase</keyword>
<accession>A0AA88AF67</accession>
<comment type="similarity">
    <text evidence="1">Belongs to the UDP-glycosyltransferase family.</text>
</comment>
<keyword evidence="4" id="KW-1185">Reference proteome</keyword>
<keyword evidence="2" id="KW-0808">Transferase</keyword>
<dbReference type="EMBL" id="BTGU01000009">
    <property type="protein sequence ID" value="GMN39276.1"/>
    <property type="molecule type" value="Genomic_DNA"/>
</dbReference>
<dbReference type="PANTHER" id="PTHR48047">
    <property type="entry name" value="GLYCOSYLTRANSFERASE"/>
    <property type="match status" value="1"/>
</dbReference>
<name>A0AA88AF67_FICCA</name>
<dbReference type="Proteomes" id="UP001187192">
    <property type="component" value="Unassembled WGS sequence"/>
</dbReference>
<evidence type="ECO:0000256" key="2">
    <source>
        <dbReference type="ARBA" id="ARBA00022676"/>
    </source>
</evidence>
<reference evidence="3" key="1">
    <citation type="submission" date="2023-07" db="EMBL/GenBank/DDBJ databases">
        <title>draft genome sequence of fig (Ficus carica).</title>
        <authorList>
            <person name="Takahashi T."/>
            <person name="Nishimura K."/>
        </authorList>
    </citation>
    <scope>NUCLEOTIDE SEQUENCE</scope>
</reference>
<dbReference type="GO" id="GO:0035251">
    <property type="term" value="F:UDP-glucosyltransferase activity"/>
    <property type="evidence" value="ECO:0007669"/>
    <property type="project" value="TreeGrafter"/>
</dbReference>
<evidence type="ECO:0000256" key="1">
    <source>
        <dbReference type="ARBA" id="ARBA00009995"/>
    </source>
</evidence>
<gene>
    <name evidence="3" type="ORF">TIFTF001_008509</name>
</gene>